<dbReference type="GO" id="GO:0020037">
    <property type="term" value="F:heme binding"/>
    <property type="evidence" value="ECO:0007669"/>
    <property type="project" value="InterPro"/>
</dbReference>
<dbReference type="GO" id="GO:0004497">
    <property type="term" value="F:monooxygenase activity"/>
    <property type="evidence" value="ECO:0007669"/>
    <property type="project" value="UniProtKB-KW"/>
</dbReference>
<keyword evidence="3 8" id="KW-0349">Heme</keyword>
<evidence type="ECO:0000313" key="11">
    <source>
        <dbReference type="Proteomes" id="UP001148786"/>
    </source>
</evidence>
<comment type="similarity">
    <text evidence="2">Belongs to the cytochrome P450 family.</text>
</comment>
<evidence type="ECO:0000256" key="7">
    <source>
        <dbReference type="ARBA" id="ARBA00023033"/>
    </source>
</evidence>
<evidence type="ECO:0000256" key="2">
    <source>
        <dbReference type="ARBA" id="ARBA00010617"/>
    </source>
</evidence>
<dbReference type="Proteomes" id="UP001148786">
    <property type="component" value="Unassembled WGS sequence"/>
</dbReference>
<dbReference type="Gene3D" id="1.10.630.10">
    <property type="entry name" value="Cytochrome P450"/>
    <property type="match status" value="1"/>
</dbReference>
<keyword evidence="4 8" id="KW-0479">Metal-binding</keyword>
<dbReference type="AlphaFoldDB" id="A0A9W8MYK0"/>
<evidence type="ECO:0000256" key="6">
    <source>
        <dbReference type="ARBA" id="ARBA00023004"/>
    </source>
</evidence>
<evidence type="ECO:0000256" key="9">
    <source>
        <dbReference type="SAM" id="Phobius"/>
    </source>
</evidence>
<dbReference type="InterPro" id="IPR036396">
    <property type="entry name" value="Cyt_P450_sf"/>
</dbReference>
<keyword evidence="9" id="KW-0812">Transmembrane</keyword>
<feature type="transmembrane region" description="Helical" evidence="9">
    <location>
        <begin position="12"/>
        <end position="33"/>
    </location>
</feature>
<dbReference type="InterPro" id="IPR017972">
    <property type="entry name" value="Cyt_P450_CS"/>
</dbReference>
<evidence type="ECO:0000256" key="5">
    <source>
        <dbReference type="ARBA" id="ARBA00023002"/>
    </source>
</evidence>
<keyword evidence="6 8" id="KW-0408">Iron</keyword>
<dbReference type="InterPro" id="IPR047146">
    <property type="entry name" value="Cyt_P450_E_CYP52_fungi"/>
</dbReference>
<dbReference type="OrthoDB" id="1470350at2759"/>
<dbReference type="InterPro" id="IPR002401">
    <property type="entry name" value="Cyt_P450_E_grp-I"/>
</dbReference>
<evidence type="ECO:0000313" key="10">
    <source>
        <dbReference type="EMBL" id="KAJ3512918.1"/>
    </source>
</evidence>
<evidence type="ECO:0000256" key="3">
    <source>
        <dbReference type="ARBA" id="ARBA00022617"/>
    </source>
</evidence>
<keyword evidence="11" id="KW-1185">Reference proteome</keyword>
<keyword evidence="9" id="KW-1133">Transmembrane helix</keyword>
<dbReference type="EMBL" id="JANKHO010000228">
    <property type="protein sequence ID" value="KAJ3512918.1"/>
    <property type="molecule type" value="Genomic_DNA"/>
</dbReference>
<comment type="caution">
    <text evidence="10">The sequence shown here is derived from an EMBL/GenBank/DDBJ whole genome shotgun (WGS) entry which is preliminary data.</text>
</comment>
<dbReference type="PANTHER" id="PTHR24287">
    <property type="entry name" value="P450, PUTATIVE (EUROFUNG)-RELATED"/>
    <property type="match status" value="1"/>
</dbReference>
<keyword evidence="5" id="KW-0560">Oxidoreductase</keyword>
<gene>
    <name evidence="10" type="ORF">NLJ89_g3240</name>
</gene>
<dbReference type="PANTHER" id="PTHR24287:SF1">
    <property type="entry name" value="P450, PUTATIVE (EUROFUNG)-RELATED"/>
    <property type="match status" value="1"/>
</dbReference>
<sequence>MPLLPPGPAYVLQNLPSVFAPPALVLLFGKLLAVRPELGVVFPTWAIVLTSVLSLPIALFMRVQYRDYADRRAAAAYGAVMPPMVWTRWPGGISLLRKVLHNFKDGYPSDLFVEFTELYGHTFNFRILFENRIFTTEPEYIKAILATKFDSFNKGSLFQSQASSLLGTGVFNSDGEMWKFHRAMTRPFFSKDRISHFDIFDRHAADALNQLKTRLREGYPVDIQDLASRFTMDSATEFLFSQDVRSLAAGLPYPHYSPLSTSTAAVMASNHPANKFARAFDEAQRLTSLRGRRGKNWPLAEFWKDKVQEQMVVVRGFIDPILRAAVERKRESADSLEEKKGLDGDREVKEGESLLDHLINYTEDETVLRDETLNILLAGRDTTANTITFAVYMLAEHPEVLRRLRQEILGKVGESRRPTFEDMKDMKYLRAFINETLRFYPAVPFNVRTTTQPVVLLGKYGGPPLYIPANTKNAYSVFMMHRREDLWGPDAGDFDPDRFLDERLKKYLTPNPFIFLPFNAGPRICLGQQFAYHETSFFLIRLLQQFSEIAHVVEAQPPASRPPAEWKGAEGTKGRDNVRLKTYLTMAARDGCWSRSEVLTAPQPEPSSLLVQDSTQRPATMRLPDMDDVMDTVKFKLHPLTLSLRLRITMMKIKVKNAKKKAVEAKRRGVLAARNRILPAIPGISKLELPVSPAPDLLLTNAPPSDQKATIIHAVISQAKKEQAKLQTRLDERMARGSPNRTWVAVTQHKIERATEFIRQHEALVSPLRRMPPEILQEIFLWSAGPGGTMRSRCRPSGAICRLWTSPDRTRERARECRSIA</sequence>
<dbReference type="SUPFAM" id="SSF48264">
    <property type="entry name" value="Cytochrome P450"/>
    <property type="match status" value="1"/>
</dbReference>
<dbReference type="GO" id="GO:0005506">
    <property type="term" value="F:iron ion binding"/>
    <property type="evidence" value="ECO:0007669"/>
    <property type="project" value="InterPro"/>
</dbReference>
<reference evidence="10" key="1">
    <citation type="submission" date="2022-07" db="EMBL/GenBank/DDBJ databases">
        <title>Genome Sequence of Agrocybe chaxingu.</title>
        <authorList>
            <person name="Buettner E."/>
        </authorList>
    </citation>
    <scope>NUCLEOTIDE SEQUENCE</scope>
    <source>
        <strain evidence="10">MP-N11</strain>
    </source>
</reference>
<dbReference type="CDD" id="cd11063">
    <property type="entry name" value="CYP52"/>
    <property type="match status" value="1"/>
</dbReference>
<feature type="binding site" description="axial binding residue" evidence="8">
    <location>
        <position position="525"/>
    </location>
    <ligand>
        <name>heme</name>
        <dbReference type="ChEBI" id="CHEBI:30413"/>
    </ligand>
    <ligandPart>
        <name>Fe</name>
        <dbReference type="ChEBI" id="CHEBI:18248"/>
    </ligandPart>
</feature>
<evidence type="ECO:0000256" key="8">
    <source>
        <dbReference type="PIRSR" id="PIRSR602401-1"/>
    </source>
</evidence>
<dbReference type="Pfam" id="PF00067">
    <property type="entry name" value="p450"/>
    <property type="match status" value="1"/>
</dbReference>
<keyword evidence="7" id="KW-0503">Monooxygenase</keyword>
<dbReference type="PROSITE" id="PS00086">
    <property type="entry name" value="CYTOCHROME_P450"/>
    <property type="match status" value="1"/>
</dbReference>
<feature type="transmembrane region" description="Helical" evidence="9">
    <location>
        <begin position="40"/>
        <end position="61"/>
    </location>
</feature>
<dbReference type="InterPro" id="IPR001128">
    <property type="entry name" value="Cyt_P450"/>
</dbReference>
<proteinExistence type="inferred from homology"/>
<evidence type="ECO:0000256" key="1">
    <source>
        <dbReference type="ARBA" id="ARBA00001971"/>
    </source>
</evidence>
<protein>
    <recommendedName>
        <fullName evidence="12">Cytochrome P450 monooxygenase pc-3</fullName>
    </recommendedName>
</protein>
<evidence type="ECO:0008006" key="12">
    <source>
        <dbReference type="Google" id="ProtNLM"/>
    </source>
</evidence>
<evidence type="ECO:0000256" key="4">
    <source>
        <dbReference type="ARBA" id="ARBA00022723"/>
    </source>
</evidence>
<accession>A0A9W8MYK0</accession>
<dbReference type="PRINTS" id="PR00463">
    <property type="entry name" value="EP450I"/>
</dbReference>
<organism evidence="10 11">
    <name type="scientific">Agrocybe chaxingu</name>
    <dbReference type="NCBI Taxonomy" id="84603"/>
    <lineage>
        <taxon>Eukaryota</taxon>
        <taxon>Fungi</taxon>
        <taxon>Dikarya</taxon>
        <taxon>Basidiomycota</taxon>
        <taxon>Agaricomycotina</taxon>
        <taxon>Agaricomycetes</taxon>
        <taxon>Agaricomycetidae</taxon>
        <taxon>Agaricales</taxon>
        <taxon>Agaricineae</taxon>
        <taxon>Strophariaceae</taxon>
        <taxon>Agrocybe</taxon>
    </lineage>
</organism>
<dbReference type="PRINTS" id="PR00385">
    <property type="entry name" value="P450"/>
</dbReference>
<dbReference type="GO" id="GO:0016705">
    <property type="term" value="F:oxidoreductase activity, acting on paired donors, with incorporation or reduction of molecular oxygen"/>
    <property type="evidence" value="ECO:0007669"/>
    <property type="project" value="InterPro"/>
</dbReference>
<name>A0A9W8MYK0_9AGAR</name>
<comment type="cofactor">
    <cofactor evidence="1 8">
        <name>heme</name>
        <dbReference type="ChEBI" id="CHEBI:30413"/>
    </cofactor>
</comment>
<keyword evidence="9" id="KW-0472">Membrane</keyword>